<dbReference type="Pfam" id="PF09424">
    <property type="entry name" value="YqeY"/>
    <property type="match status" value="1"/>
</dbReference>
<dbReference type="InterPro" id="IPR003789">
    <property type="entry name" value="Asn/Gln_tRNA_amidoTrase-B-like"/>
</dbReference>
<organism evidence="1">
    <name type="scientific">freshwater metagenome</name>
    <dbReference type="NCBI Taxonomy" id="449393"/>
    <lineage>
        <taxon>unclassified sequences</taxon>
        <taxon>metagenomes</taxon>
        <taxon>ecological metagenomes</taxon>
    </lineage>
</organism>
<dbReference type="GO" id="GO:0016884">
    <property type="term" value="F:carbon-nitrogen ligase activity, with glutamine as amido-N-donor"/>
    <property type="evidence" value="ECO:0007669"/>
    <property type="project" value="InterPro"/>
</dbReference>
<dbReference type="Gene3D" id="1.10.10.410">
    <property type="match status" value="1"/>
</dbReference>
<dbReference type="InterPro" id="IPR019004">
    <property type="entry name" value="YqeY/Aim41"/>
</dbReference>
<dbReference type="InterPro" id="IPR042184">
    <property type="entry name" value="YqeY/Aim41_N"/>
</dbReference>
<proteinExistence type="predicted"/>
<evidence type="ECO:0000313" key="1">
    <source>
        <dbReference type="EMBL" id="CAB5064144.1"/>
    </source>
</evidence>
<dbReference type="PANTHER" id="PTHR28055:SF1">
    <property type="entry name" value="ALTERED INHERITANCE OF MITOCHONDRIA PROTEIN 41, MITOCHONDRIAL"/>
    <property type="match status" value="1"/>
</dbReference>
<sequence>MSSLRETLKADLTTAMKARDEATVSTLRMVIAAVMNAEVAGDEAVVLSDDQVMAVLLAEGKKRTEAAQIYADNGRNEAAEKERSEYAIIERYLPAAMSDEELTAIVQEEAAKAAAAGATGGKAMGVVVKAVRERVGTGADGSRVSAAVKIALG</sequence>
<reference evidence="1" key="1">
    <citation type="submission" date="2020-05" db="EMBL/GenBank/DDBJ databases">
        <authorList>
            <person name="Chiriac C."/>
            <person name="Salcher M."/>
            <person name="Ghai R."/>
            <person name="Kavagutti S V."/>
        </authorList>
    </citation>
    <scope>NUCLEOTIDE SEQUENCE</scope>
</reference>
<dbReference type="Gene3D" id="1.10.1510.10">
    <property type="entry name" value="Uncharacterised protein YqeY/AIM41 PF09424, N-terminal domain"/>
    <property type="match status" value="1"/>
</dbReference>
<dbReference type="EMBL" id="CAFBQU010000013">
    <property type="protein sequence ID" value="CAB5064144.1"/>
    <property type="molecule type" value="Genomic_DNA"/>
</dbReference>
<gene>
    <name evidence="1" type="ORF">UFOPK4347_00703</name>
</gene>
<dbReference type="SUPFAM" id="SSF89095">
    <property type="entry name" value="GatB/YqeY motif"/>
    <property type="match status" value="1"/>
</dbReference>
<dbReference type="PANTHER" id="PTHR28055">
    <property type="entry name" value="ALTERED INHERITANCE OF MITOCHONDRIA PROTEIN 41, MITOCHONDRIAL"/>
    <property type="match status" value="1"/>
</dbReference>
<name>A0A6J7UCC9_9ZZZZ</name>
<accession>A0A6J7UCC9</accession>
<protein>
    <submittedName>
        <fullName evidence="1">Unannotated protein</fullName>
    </submittedName>
</protein>
<dbReference type="InterPro" id="IPR023168">
    <property type="entry name" value="GatB_Yqey_C_2"/>
</dbReference>
<dbReference type="AlphaFoldDB" id="A0A6J7UCC9"/>